<dbReference type="Proteomes" id="UP001432202">
    <property type="component" value="Chromosome"/>
</dbReference>
<feature type="domain" description="HTH marR-type" evidence="1">
    <location>
        <begin position="1"/>
        <end position="92"/>
    </location>
</feature>
<name>A0AAX4L1L1_9CREN</name>
<reference evidence="2 3" key="1">
    <citation type="submission" date="2024-02" db="EMBL/GenBank/DDBJ databases">
        <title>STSV induces naive adaptation in Sulfolobus.</title>
        <authorList>
            <person name="Xiang X."/>
            <person name="Song M."/>
        </authorList>
    </citation>
    <scope>NUCLEOTIDE SEQUENCE [LARGE SCALE GENOMIC DNA]</scope>
    <source>
        <strain evidence="2 3">RT2</strain>
    </source>
</reference>
<accession>A0AAX4L1L1</accession>
<dbReference type="RefSeq" id="WP_338601265.1">
    <property type="nucleotide sequence ID" value="NZ_CP146016.1"/>
</dbReference>
<evidence type="ECO:0000313" key="3">
    <source>
        <dbReference type="Proteomes" id="UP001432202"/>
    </source>
</evidence>
<dbReference type="Gene3D" id="1.10.10.10">
    <property type="entry name" value="Winged helix-like DNA-binding domain superfamily/Winged helix DNA-binding domain"/>
    <property type="match status" value="1"/>
</dbReference>
<dbReference type="PROSITE" id="PS50995">
    <property type="entry name" value="HTH_MARR_2"/>
    <property type="match status" value="1"/>
</dbReference>
<organism evidence="2 3">
    <name type="scientific">Sulfolobus tengchongensis</name>
    <dbReference type="NCBI Taxonomy" id="207809"/>
    <lineage>
        <taxon>Archaea</taxon>
        <taxon>Thermoproteota</taxon>
        <taxon>Thermoprotei</taxon>
        <taxon>Sulfolobales</taxon>
        <taxon>Sulfolobaceae</taxon>
        <taxon>Sulfolobus</taxon>
    </lineage>
</organism>
<dbReference type="EMBL" id="CP146016">
    <property type="protein sequence ID" value="WWQ60460.1"/>
    <property type="molecule type" value="Genomic_DNA"/>
</dbReference>
<protein>
    <recommendedName>
        <fullName evidence="1">HTH marR-type domain-containing protein</fullName>
    </recommendedName>
</protein>
<dbReference type="SUPFAM" id="SSF46785">
    <property type="entry name" value="Winged helix' DNA-binding domain"/>
    <property type="match status" value="1"/>
</dbReference>
<dbReference type="GeneID" id="89337837"/>
<keyword evidence="3" id="KW-1185">Reference proteome</keyword>
<dbReference type="InterPro" id="IPR036390">
    <property type="entry name" value="WH_DNA-bd_sf"/>
</dbReference>
<dbReference type="GO" id="GO:0003700">
    <property type="term" value="F:DNA-binding transcription factor activity"/>
    <property type="evidence" value="ECO:0007669"/>
    <property type="project" value="InterPro"/>
</dbReference>
<gene>
    <name evidence="2" type="ORF">V6M85_13670</name>
</gene>
<evidence type="ECO:0000259" key="1">
    <source>
        <dbReference type="PROSITE" id="PS50995"/>
    </source>
</evidence>
<dbReference type="InterPro" id="IPR036388">
    <property type="entry name" value="WH-like_DNA-bd_sf"/>
</dbReference>
<proteinExistence type="predicted"/>
<evidence type="ECO:0000313" key="2">
    <source>
        <dbReference type="EMBL" id="WWQ60460.1"/>
    </source>
</evidence>
<dbReference type="InterPro" id="IPR000835">
    <property type="entry name" value="HTH_MarR-typ"/>
</dbReference>
<sequence>MDYTLSETAQKLLVALLKKDGITIRELIDLAEVNNTPALRALEELQKYKLIREERENTFPRRRLVYLTDDGKYVAIRIKEIMEVLVKNHPPL</sequence>
<dbReference type="AlphaFoldDB" id="A0AAX4L1L1"/>